<evidence type="ECO:0000256" key="3">
    <source>
        <dbReference type="ARBA" id="ARBA00022723"/>
    </source>
</evidence>
<comment type="caution">
    <text evidence="13">The sequence shown here is derived from an EMBL/GenBank/DDBJ whole genome shotgun (WGS) entry which is preliminary data.</text>
</comment>
<feature type="domain" description="CP-type G" evidence="12">
    <location>
        <begin position="65"/>
        <end position="223"/>
    </location>
</feature>
<evidence type="ECO:0000256" key="10">
    <source>
        <dbReference type="HAMAP-Rule" id="MF_01820"/>
    </source>
</evidence>
<feature type="binding site" evidence="10">
    <location>
        <position position="254"/>
    </location>
    <ligand>
        <name>Zn(2+)</name>
        <dbReference type="ChEBI" id="CHEBI:29105"/>
    </ligand>
</feature>
<dbReference type="GO" id="GO:0005525">
    <property type="term" value="F:GTP binding"/>
    <property type="evidence" value="ECO:0007669"/>
    <property type="project" value="UniProtKB-UniRule"/>
</dbReference>
<dbReference type="GO" id="GO:0005737">
    <property type="term" value="C:cytoplasm"/>
    <property type="evidence" value="ECO:0007669"/>
    <property type="project" value="UniProtKB-SubCell"/>
</dbReference>
<dbReference type="AlphaFoldDB" id="A0A9D1JQ64"/>
<evidence type="ECO:0000313" key="14">
    <source>
        <dbReference type="Proteomes" id="UP000823927"/>
    </source>
</evidence>
<dbReference type="EC" id="3.6.1.-" evidence="10"/>
<gene>
    <name evidence="10 13" type="primary">rsgA</name>
    <name evidence="13" type="ORF">IAB46_00300</name>
</gene>
<feature type="binding site" evidence="10">
    <location>
        <begin position="165"/>
        <end position="173"/>
    </location>
    <ligand>
        <name>GTP</name>
        <dbReference type="ChEBI" id="CHEBI:37565"/>
    </ligand>
</feature>
<dbReference type="Gene3D" id="3.40.50.300">
    <property type="entry name" value="P-loop containing nucleotide triphosphate hydrolases"/>
    <property type="match status" value="1"/>
</dbReference>
<feature type="binding site" evidence="10">
    <location>
        <position position="260"/>
    </location>
    <ligand>
        <name>Zn(2+)</name>
        <dbReference type="ChEBI" id="CHEBI:29105"/>
    </ligand>
</feature>
<comment type="function">
    <text evidence="10">One of several proteins that assist in the late maturation steps of the functional core of the 30S ribosomal subunit. Helps release RbfA from mature subunits. May play a role in the assembly of ribosomal proteins into the subunit. Circularly permuted GTPase that catalyzes slow GTP hydrolysis, GTPase activity is stimulated by the 30S ribosomal subunit.</text>
</comment>
<dbReference type="Gene3D" id="2.40.50.140">
    <property type="entry name" value="Nucleic acid-binding proteins"/>
    <property type="match status" value="1"/>
</dbReference>
<reference evidence="13" key="2">
    <citation type="journal article" date="2021" name="PeerJ">
        <title>Extensive microbial diversity within the chicken gut microbiome revealed by metagenomics and culture.</title>
        <authorList>
            <person name="Gilroy R."/>
            <person name="Ravi A."/>
            <person name="Getino M."/>
            <person name="Pursley I."/>
            <person name="Horton D.L."/>
            <person name="Alikhan N.F."/>
            <person name="Baker D."/>
            <person name="Gharbi K."/>
            <person name="Hall N."/>
            <person name="Watson M."/>
            <person name="Adriaenssens E.M."/>
            <person name="Foster-Nyarko E."/>
            <person name="Jarju S."/>
            <person name="Secka A."/>
            <person name="Antonio M."/>
            <person name="Oren A."/>
            <person name="Chaudhuri R.R."/>
            <person name="La Ragione R."/>
            <person name="Hildebrand F."/>
            <person name="Pallen M.J."/>
        </authorList>
    </citation>
    <scope>NUCLEOTIDE SEQUENCE</scope>
    <source>
        <strain evidence="13">CHK178-757</strain>
    </source>
</reference>
<dbReference type="GO" id="GO:0019843">
    <property type="term" value="F:rRNA binding"/>
    <property type="evidence" value="ECO:0007669"/>
    <property type="project" value="UniProtKB-KW"/>
</dbReference>
<evidence type="ECO:0000256" key="1">
    <source>
        <dbReference type="ARBA" id="ARBA00022490"/>
    </source>
</evidence>
<dbReference type="Proteomes" id="UP000823927">
    <property type="component" value="Unassembled WGS sequence"/>
</dbReference>
<comment type="subunit">
    <text evidence="10">Monomer. Associates with 30S ribosomal subunit, binds 16S rRNA.</text>
</comment>
<dbReference type="PROSITE" id="PS50936">
    <property type="entry name" value="ENGC_GTPASE"/>
    <property type="match status" value="1"/>
</dbReference>
<comment type="subcellular location">
    <subcellularLocation>
        <location evidence="10">Cytoplasm</location>
    </subcellularLocation>
</comment>
<keyword evidence="5 10" id="KW-0547">Nucleotide-binding</keyword>
<keyword evidence="9 10" id="KW-0342">GTP-binding</keyword>
<accession>A0A9D1JQ64</accession>
<comment type="cofactor">
    <cofactor evidence="10">
        <name>Zn(2+)</name>
        <dbReference type="ChEBI" id="CHEBI:29105"/>
    </cofactor>
    <text evidence="10">Binds 1 zinc ion per subunit.</text>
</comment>
<feature type="domain" description="EngC GTPase" evidence="11">
    <location>
        <begin position="74"/>
        <end position="221"/>
    </location>
</feature>
<evidence type="ECO:0000256" key="8">
    <source>
        <dbReference type="ARBA" id="ARBA00022884"/>
    </source>
</evidence>
<dbReference type="GO" id="GO:0042274">
    <property type="term" value="P:ribosomal small subunit biogenesis"/>
    <property type="evidence" value="ECO:0007669"/>
    <property type="project" value="UniProtKB-UniRule"/>
</dbReference>
<keyword evidence="4 10" id="KW-0699">rRNA-binding</keyword>
<protein>
    <recommendedName>
        <fullName evidence="10">Small ribosomal subunit biogenesis GTPase RsgA</fullName>
        <ecNumber evidence="10">3.6.1.-</ecNumber>
    </recommendedName>
</protein>
<evidence type="ECO:0000256" key="5">
    <source>
        <dbReference type="ARBA" id="ARBA00022741"/>
    </source>
</evidence>
<dbReference type="InterPro" id="IPR004881">
    <property type="entry name" value="Ribosome_biogen_GTPase_RsgA"/>
</dbReference>
<dbReference type="EMBL" id="DVIT01000002">
    <property type="protein sequence ID" value="HIS46005.1"/>
    <property type="molecule type" value="Genomic_DNA"/>
</dbReference>
<dbReference type="GO" id="GO:0046872">
    <property type="term" value="F:metal ion binding"/>
    <property type="evidence" value="ECO:0007669"/>
    <property type="project" value="UniProtKB-KW"/>
</dbReference>
<keyword evidence="7 10" id="KW-0862">Zinc</keyword>
<feature type="binding site" evidence="10">
    <location>
        <position position="252"/>
    </location>
    <ligand>
        <name>Zn(2+)</name>
        <dbReference type="ChEBI" id="CHEBI:29105"/>
    </ligand>
</feature>
<dbReference type="PROSITE" id="PS51721">
    <property type="entry name" value="G_CP"/>
    <property type="match status" value="1"/>
</dbReference>
<feature type="binding site" evidence="10">
    <location>
        <begin position="114"/>
        <end position="117"/>
    </location>
    <ligand>
        <name>GTP</name>
        <dbReference type="ChEBI" id="CHEBI:37565"/>
    </ligand>
</feature>
<evidence type="ECO:0000259" key="11">
    <source>
        <dbReference type="PROSITE" id="PS50936"/>
    </source>
</evidence>
<evidence type="ECO:0000313" key="13">
    <source>
        <dbReference type="EMBL" id="HIS46005.1"/>
    </source>
</evidence>
<name>A0A9D1JQ64_9FIRM</name>
<dbReference type="Gene3D" id="1.10.40.50">
    <property type="entry name" value="Probable gtpase engc, domain 3"/>
    <property type="match status" value="1"/>
</dbReference>
<dbReference type="SUPFAM" id="SSF52540">
    <property type="entry name" value="P-loop containing nucleoside triphosphate hydrolases"/>
    <property type="match status" value="1"/>
</dbReference>
<dbReference type="PANTHER" id="PTHR32120">
    <property type="entry name" value="SMALL RIBOSOMAL SUBUNIT BIOGENESIS GTPASE RSGA"/>
    <property type="match status" value="1"/>
</dbReference>
<keyword evidence="1 10" id="KW-0963">Cytoplasm</keyword>
<dbReference type="CDD" id="cd01854">
    <property type="entry name" value="YjeQ_EngC"/>
    <property type="match status" value="1"/>
</dbReference>
<dbReference type="InterPro" id="IPR010914">
    <property type="entry name" value="RsgA_GTPase_dom"/>
</dbReference>
<keyword evidence="6 10" id="KW-0378">Hydrolase</keyword>
<comment type="similarity">
    <text evidence="10">Belongs to the TRAFAC class YlqF/YawG GTPase family. RsgA subfamily.</text>
</comment>
<dbReference type="HAMAP" id="MF_01820">
    <property type="entry name" value="GTPase_RsgA"/>
    <property type="match status" value="1"/>
</dbReference>
<dbReference type="InterPro" id="IPR031944">
    <property type="entry name" value="RsgA_N"/>
</dbReference>
<dbReference type="InterPro" id="IPR030378">
    <property type="entry name" value="G_CP_dom"/>
</dbReference>
<keyword evidence="2 10" id="KW-0690">Ribosome biogenesis</keyword>
<dbReference type="CDD" id="cd04466">
    <property type="entry name" value="S1_YloQ_GTPase"/>
    <property type="match status" value="1"/>
</dbReference>
<proteinExistence type="inferred from homology"/>
<dbReference type="Pfam" id="PF16745">
    <property type="entry name" value="RsgA_N"/>
    <property type="match status" value="1"/>
</dbReference>
<evidence type="ECO:0000256" key="7">
    <source>
        <dbReference type="ARBA" id="ARBA00022833"/>
    </source>
</evidence>
<sequence length="292" mass="32747">MQGKIIKGIAGFYYVHNPEKGVYACKAKGIFRNENIKPLVGDMAEFHVTHEGDKEGSIDKILPRKNALVRPAVANVDQAMIIFAVASPAPNLNMLDRFLITMQVQHVDTVICFNKTDVSCENEIQRLGDIYKGCGCRVLFTSVENGEGLLQVRELLTDKTTVMAGPSGVGKSSMMNYLKPEAAMETGTISKKIQRGRHTTRHSELFHLEGATYVMDTPGFTSLYINHMEADQLKDCFAEFDPYEGQCRFNGCVHIHEPDCAVKAALEAGKISRSRYDNYVTFYEELKSQRRY</sequence>
<keyword evidence="3 10" id="KW-0479">Metal-binding</keyword>
<evidence type="ECO:0000256" key="4">
    <source>
        <dbReference type="ARBA" id="ARBA00022730"/>
    </source>
</evidence>
<dbReference type="NCBIfam" id="TIGR00157">
    <property type="entry name" value="ribosome small subunit-dependent GTPase A"/>
    <property type="match status" value="1"/>
</dbReference>
<organism evidence="13 14">
    <name type="scientific">Candidatus Scybalocola faecigallinarum</name>
    <dbReference type="NCBI Taxonomy" id="2840941"/>
    <lineage>
        <taxon>Bacteria</taxon>
        <taxon>Bacillati</taxon>
        <taxon>Bacillota</taxon>
        <taxon>Clostridia</taxon>
        <taxon>Lachnospirales</taxon>
        <taxon>Lachnospiraceae</taxon>
        <taxon>Lachnospiraceae incertae sedis</taxon>
        <taxon>Candidatus Scybalocola (ex Gilroy et al. 2021)</taxon>
    </lineage>
</organism>
<keyword evidence="8 10" id="KW-0694">RNA-binding</keyword>
<dbReference type="Pfam" id="PF03193">
    <property type="entry name" value="RsgA_GTPase"/>
    <property type="match status" value="1"/>
</dbReference>
<evidence type="ECO:0000256" key="9">
    <source>
        <dbReference type="ARBA" id="ARBA00023134"/>
    </source>
</evidence>
<dbReference type="SUPFAM" id="SSF50249">
    <property type="entry name" value="Nucleic acid-binding proteins"/>
    <property type="match status" value="1"/>
</dbReference>
<dbReference type="GO" id="GO:0003924">
    <property type="term" value="F:GTPase activity"/>
    <property type="evidence" value="ECO:0007669"/>
    <property type="project" value="UniProtKB-UniRule"/>
</dbReference>
<evidence type="ECO:0000259" key="12">
    <source>
        <dbReference type="PROSITE" id="PS51721"/>
    </source>
</evidence>
<dbReference type="InterPro" id="IPR012340">
    <property type="entry name" value="NA-bd_OB-fold"/>
</dbReference>
<dbReference type="PANTHER" id="PTHR32120:SF11">
    <property type="entry name" value="SMALL RIBOSOMAL SUBUNIT BIOGENESIS GTPASE RSGA 1, MITOCHONDRIAL-RELATED"/>
    <property type="match status" value="1"/>
</dbReference>
<reference evidence="13" key="1">
    <citation type="submission" date="2020-10" db="EMBL/GenBank/DDBJ databases">
        <authorList>
            <person name="Gilroy R."/>
        </authorList>
    </citation>
    <scope>NUCLEOTIDE SEQUENCE</scope>
    <source>
        <strain evidence="13">CHK178-757</strain>
    </source>
</reference>
<feature type="binding site" evidence="10">
    <location>
        <position position="247"/>
    </location>
    <ligand>
        <name>Zn(2+)</name>
        <dbReference type="ChEBI" id="CHEBI:29105"/>
    </ligand>
</feature>
<dbReference type="InterPro" id="IPR027417">
    <property type="entry name" value="P-loop_NTPase"/>
</dbReference>
<evidence type="ECO:0000256" key="2">
    <source>
        <dbReference type="ARBA" id="ARBA00022517"/>
    </source>
</evidence>
<evidence type="ECO:0000256" key="6">
    <source>
        <dbReference type="ARBA" id="ARBA00022801"/>
    </source>
</evidence>